<proteinExistence type="predicted"/>
<dbReference type="Proteomes" id="UP000196158">
    <property type="component" value="Unassembled WGS sequence"/>
</dbReference>
<protein>
    <submittedName>
        <fullName evidence="1">Uncharacterized protein</fullName>
    </submittedName>
</protein>
<accession>A0A1X7R2N7</accession>
<evidence type="ECO:0000313" key="2">
    <source>
        <dbReference type="Proteomes" id="UP000196158"/>
    </source>
</evidence>
<dbReference type="OrthoDB" id="5328412at2759"/>
<gene>
    <name evidence="1" type="ORF">KASA_0O03806G</name>
</gene>
<keyword evidence="2" id="KW-1185">Reference proteome</keyword>
<organism evidence="1 2">
    <name type="scientific">Maudiozyma saulgeensis</name>
    <dbReference type="NCBI Taxonomy" id="1789683"/>
    <lineage>
        <taxon>Eukaryota</taxon>
        <taxon>Fungi</taxon>
        <taxon>Dikarya</taxon>
        <taxon>Ascomycota</taxon>
        <taxon>Saccharomycotina</taxon>
        <taxon>Saccharomycetes</taxon>
        <taxon>Saccharomycetales</taxon>
        <taxon>Saccharomycetaceae</taxon>
        <taxon>Maudiozyma</taxon>
    </lineage>
</organism>
<evidence type="ECO:0000313" key="1">
    <source>
        <dbReference type="EMBL" id="SMN19794.1"/>
    </source>
</evidence>
<reference evidence="1 2" key="1">
    <citation type="submission" date="2017-04" db="EMBL/GenBank/DDBJ databases">
        <authorList>
            <person name="Afonso C.L."/>
            <person name="Miller P.J."/>
            <person name="Scott M.A."/>
            <person name="Spackman E."/>
            <person name="Goraichik I."/>
            <person name="Dimitrov K.M."/>
            <person name="Suarez D.L."/>
            <person name="Swayne D.E."/>
        </authorList>
    </citation>
    <scope>NUCLEOTIDE SEQUENCE [LARGE SCALE GENOMIC DNA]</scope>
</reference>
<dbReference type="AlphaFoldDB" id="A0A1X7R2N7"/>
<name>A0A1X7R2N7_9SACH</name>
<dbReference type="EMBL" id="FXLY01000004">
    <property type="protein sequence ID" value="SMN19794.1"/>
    <property type="molecule type" value="Genomic_DNA"/>
</dbReference>
<sequence>MKNRRFPKKNKNKNKTEIKRELITQNDYYEQGTFEEEQAERWLLSDIKKSLKFYLEAFNLYELGLKNLNESNDKIIYNLLYNKSRLLLQIYTDYLSNDGYINILKYIKLDDINNINIILKNLPEIVNILENVYNQFANNNLIDIWDLQYNLLTSYLSLLETNEFYKISSGEIIQISNKFIELSQLLIKRQINELENWSNFSINEKEDSNLIQDKLDEDSNSVNLNKDGSGIVINRINNNSQREEIMEVSDQITIETLSEVILNCYKFIEIIIEIIIQNKLVLNIDISENEKLNDVQINYLIDLIDKLYLQLEDIERTEFNELNLNLTEIKLIKFSIEGDKKILQGDLKEFLKFQEIKIIESNLENLLSYQMIKIDTLELSIECFTNQDSIIEWELSSLLSKKLTEVIKILSTKRNNILTNNIYDQLQMDQLSEIVFKLCTIYITNSDNELRRYSIKMIDNNNNNNNNNKDETSMKVSLILMKNAKTLLLNAQKISKQSCGMQETIVDKLKRNYIYNQATSRLQLMEYYENQNAMIESTTASQQPNIESLDMEIQDLLKDHPFYSRLL</sequence>